<dbReference type="Proteomes" id="UP000799324">
    <property type="component" value="Unassembled WGS sequence"/>
</dbReference>
<evidence type="ECO:0000313" key="1">
    <source>
        <dbReference type="EMBL" id="KAF2661183.1"/>
    </source>
</evidence>
<dbReference type="EMBL" id="MU004295">
    <property type="protein sequence ID" value="KAF2661183.1"/>
    <property type="molecule type" value="Genomic_DNA"/>
</dbReference>
<organism evidence="1 2">
    <name type="scientific">Lophiostoma macrostomum CBS 122681</name>
    <dbReference type="NCBI Taxonomy" id="1314788"/>
    <lineage>
        <taxon>Eukaryota</taxon>
        <taxon>Fungi</taxon>
        <taxon>Dikarya</taxon>
        <taxon>Ascomycota</taxon>
        <taxon>Pezizomycotina</taxon>
        <taxon>Dothideomycetes</taxon>
        <taxon>Pleosporomycetidae</taxon>
        <taxon>Pleosporales</taxon>
        <taxon>Lophiostomataceae</taxon>
        <taxon>Lophiostoma</taxon>
    </lineage>
</organism>
<evidence type="ECO:0000313" key="2">
    <source>
        <dbReference type="Proteomes" id="UP000799324"/>
    </source>
</evidence>
<accession>A0A6A6TQF2</accession>
<gene>
    <name evidence="1" type="ORF">K491DRAFT_711093</name>
</gene>
<keyword evidence="2" id="KW-1185">Reference proteome</keyword>
<reference evidence="1" key="1">
    <citation type="journal article" date="2020" name="Stud. Mycol.">
        <title>101 Dothideomycetes genomes: a test case for predicting lifestyles and emergence of pathogens.</title>
        <authorList>
            <person name="Haridas S."/>
            <person name="Albert R."/>
            <person name="Binder M."/>
            <person name="Bloem J."/>
            <person name="Labutti K."/>
            <person name="Salamov A."/>
            <person name="Andreopoulos B."/>
            <person name="Baker S."/>
            <person name="Barry K."/>
            <person name="Bills G."/>
            <person name="Bluhm B."/>
            <person name="Cannon C."/>
            <person name="Castanera R."/>
            <person name="Culley D."/>
            <person name="Daum C."/>
            <person name="Ezra D."/>
            <person name="Gonzalez J."/>
            <person name="Henrissat B."/>
            <person name="Kuo A."/>
            <person name="Liang C."/>
            <person name="Lipzen A."/>
            <person name="Lutzoni F."/>
            <person name="Magnuson J."/>
            <person name="Mondo S."/>
            <person name="Nolan M."/>
            <person name="Ohm R."/>
            <person name="Pangilinan J."/>
            <person name="Park H.-J."/>
            <person name="Ramirez L."/>
            <person name="Alfaro M."/>
            <person name="Sun H."/>
            <person name="Tritt A."/>
            <person name="Yoshinaga Y."/>
            <person name="Zwiers L.-H."/>
            <person name="Turgeon B."/>
            <person name="Goodwin S."/>
            <person name="Spatafora J."/>
            <person name="Crous P."/>
            <person name="Grigoriev I."/>
        </authorList>
    </citation>
    <scope>NUCLEOTIDE SEQUENCE</scope>
    <source>
        <strain evidence="1">CBS 122681</strain>
    </source>
</reference>
<name>A0A6A6TQF2_9PLEO</name>
<dbReference type="AlphaFoldDB" id="A0A6A6TQF2"/>
<proteinExistence type="predicted"/>
<protein>
    <submittedName>
        <fullName evidence="1">Uncharacterized protein</fullName>
    </submittedName>
</protein>
<sequence>MPPKLGPLMTHIANIVDAGTLRKGNNLISLGIRTQTRDWVRPAFVTGSQASRSRAAMGENLDLLPETTVKVEIAEVEHPSDLDHRPHFTGTVYLQDGKTMTIHIPKAKNLAEYQAAGQGLGQDY</sequence>